<dbReference type="AlphaFoldDB" id="A0A7J9FYQ5"/>
<protein>
    <submittedName>
        <fullName evidence="1">Uncharacterized protein</fullName>
    </submittedName>
</protein>
<reference evidence="1 2" key="1">
    <citation type="journal article" date="2019" name="Genome Biol. Evol.">
        <title>Insights into the evolution of the New World diploid cottons (Gossypium, subgenus Houzingenia) based on genome sequencing.</title>
        <authorList>
            <person name="Grover C.E."/>
            <person name="Arick M.A. 2nd"/>
            <person name="Thrash A."/>
            <person name="Conover J.L."/>
            <person name="Sanders W.S."/>
            <person name="Peterson D.G."/>
            <person name="Frelichowski J.E."/>
            <person name="Scheffler J.A."/>
            <person name="Scheffler B.E."/>
            <person name="Wendel J.F."/>
        </authorList>
    </citation>
    <scope>NUCLEOTIDE SEQUENCE [LARGE SCALE GENOMIC DNA]</scope>
    <source>
        <strain evidence="1">0</strain>
        <tissue evidence="1">Leaf</tissue>
    </source>
</reference>
<dbReference type="Proteomes" id="UP000593560">
    <property type="component" value="Unassembled WGS sequence"/>
</dbReference>
<evidence type="ECO:0000313" key="1">
    <source>
        <dbReference type="EMBL" id="MBA0790281.1"/>
    </source>
</evidence>
<name>A0A7J9FYQ5_9ROSI</name>
<gene>
    <name evidence="1" type="ORF">Gohar_014942</name>
</gene>
<accession>A0A7J9FYQ5</accession>
<evidence type="ECO:0000313" key="2">
    <source>
        <dbReference type="Proteomes" id="UP000593560"/>
    </source>
</evidence>
<proteinExistence type="predicted"/>
<dbReference type="EMBL" id="JABFAD010000001">
    <property type="protein sequence ID" value="MBA0790281.1"/>
    <property type="molecule type" value="Genomic_DNA"/>
</dbReference>
<keyword evidence="2" id="KW-1185">Reference proteome</keyword>
<organism evidence="1 2">
    <name type="scientific">Gossypium harknessii</name>
    <dbReference type="NCBI Taxonomy" id="34285"/>
    <lineage>
        <taxon>Eukaryota</taxon>
        <taxon>Viridiplantae</taxon>
        <taxon>Streptophyta</taxon>
        <taxon>Embryophyta</taxon>
        <taxon>Tracheophyta</taxon>
        <taxon>Spermatophyta</taxon>
        <taxon>Magnoliopsida</taxon>
        <taxon>eudicotyledons</taxon>
        <taxon>Gunneridae</taxon>
        <taxon>Pentapetalae</taxon>
        <taxon>rosids</taxon>
        <taxon>malvids</taxon>
        <taxon>Malvales</taxon>
        <taxon>Malvaceae</taxon>
        <taxon>Malvoideae</taxon>
        <taxon>Gossypium</taxon>
    </lineage>
</organism>
<sequence>MQIPCEACLISDNQLVLIDVVFGLSGPSFVVGLPGCSYTPTVCIITMHGQTCQASCKLRSSLGTWPAFAMASSSCSGLSASVHLCSLFDTFTVLSSVSRKLDGLPCSQEVSILLLYQNQLIGDCTPTYSQGVYGMLTLDRARQAKYYSGDNTVNCLGFDWLPKRMTL</sequence>
<comment type="caution">
    <text evidence="1">The sequence shown here is derived from an EMBL/GenBank/DDBJ whole genome shotgun (WGS) entry which is preliminary data.</text>
</comment>